<evidence type="ECO:0000313" key="4">
    <source>
        <dbReference type="EMBL" id="ABS62603.1"/>
    </source>
</evidence>
<dbReference type="SUPFAM" id="SSF53613">
    <property type="entry name" value="Ribokinase-like"/>
    <property type="match status" value="1"/>
</dbReference>
<dbReference type="EMBL" id="CP000774">
    <property type="protein sequence ID" value="ABS62603.1"/>
    <property type="molecule type" value="Genomic_DNA"/>
</dbReference>
<reference evidence="4 5" key="1">
    <citation type="journal article" date="2011" name="Stand. Genomic Sci.">
        <title>Complete genome sequence of Parvibaculum lavamentivorans type strain (DS-1(T)).</title>
        <authorList>
            <person name="Schleheck D."/>
            <person name="Weiss M."/>
            <person name="Pitluck S."/>
            <person name="Bruce D."/>
            <person name="Land M.L."/>
            <person name="Han S."/>
            <person name="Saunders E."/>
            <person name="Tapia R."/>
            <person name="Detter C."/>
            <person name="Brettin T."/>
            <person name="Han J."/>
            <person name="Woyke T."/>
            <person name="Goodwin L."/>
            <person name="Pennacchio L."/>
            <person name="Nolan M."/>
            <person name="Cook A.M."/>
            <person name="Kjelleberg S."/>
            <person name="Thomas T."/>
        </authorList>
    </citation>
    <scope>NUCLEOTIDE SEQUENCE [LARGE SCALE GENOMIC DNA]</scope>
    <source>
        <strain evidence="5">DS-1 / DSM 13023 / NCIMB 13966</strain>
    </source>
</reference>
<name>A7HRS0_PARL1</name>
<evidence type="ECO:0000256" key="2">
    <source>
        <dbReference type="ARBA" id="ARBA00022777"/>
    </source>
</evidence>
<evidence type="ECO:0000256" key="1">
    <source>
        <dbReference type="ARBA" id="ARBA00022679"/>
    </source>
</evidence>
<dbReference type="InterPro" id="IPR002173">
    <property type="entry name" value="Carboh/pur_kinase_PfkB_CS"/>
</dbReference>
<dbReference type="Gene3D" id="3.40.1190.20">
    <property type="match status" value="1"/>
</dbReference>
<dbReference type="InterPro" id="IPR052562">
    <property type="entry name" value="Ketohexokinase-related"/>
</dbReference>
<protein>
    <submittedName>
        <fullName evidence="4">PfkB domain protein</fullName>
    </submittedName>
</protein>
<dbReference type="PANTHER" id="PTHR42774:SF3">
    <property type="entry name" value="KETOHEXOKINASE"/>
    <property type="match status" value="1"/>
</dbReference>
<keyword evidence="2" id="KW-0418">Kinase</keyword>
<evidence type="ECO:0000313" key="5">
    <source>
        <dbReference type="Proteomes" id="UP000006377"/>
    </source>
</evidence>
<dbReference type="GO" id="GO:0016301">
    <property type="term" value="F:kinase activity"/>
    <property type="evidence" value="ECO:0007669"/>
    <property type="project" value="UniProtKB-KW"/>
</dbReference>
<dbReference type="InterPro" id="IPR011611">
    <property type="entry name" value="PfkB_dom"/>
</dbReference>
<dbReference type="HOGENOM" id="CLU_027634_2_2_5"/>
<dbReference type="Pfam" id="PF00294">
    <property type="entry name" value="PfkB"/>
    <property type="match status" value="1"/>
</dbReference>
<dbReference type="Proteomes" id="UP000006377">
    <property type="component" value="Chromosome"/>
</dbReference>
<evidence type="ECO:0000259" key="3">
    <source>
        <dbReference type="Pfam" id="PF00294"/>
    </source>
</evidence>
<dbReference type="OrthoDB" id="9795789at2"/>
<dbReference type="AlphaFoldDB" id="A7HRS0"/>
<gene>
    <name evidence="4" type="ordered locus">Plav_0980</name>
</gene>
<feature type="domain" description="Carbohydrate kinase PfkB" evidence="3">
    <location>
        <begin position="4"/>
        <end position="288"/>
    </location>
</feature>
<dbReference type="eggNOG" id="COG0524">
    <property type="taxonomic scope" value="Bacteria"/>
</dbReference>
<dbReference type="RefSeq" id="WP_012109859.1">
    <property type="nucleotide sequence ID" value="NC_009719.1"/>
</dbReference>
<dbReference type="PROSITE" id="PS00584">
    <property type="entry name" value="PFKB_KINASES_2"/>
    <property type="match status" value="1"/>
</dbReference>
<dbReference type="PANTHER" id="PTHR42774">
    <property type="entry name" value="PHOSPHOTRANSFERASE SYSTEM TRANSPORT PROTEIN"/>
    <property type="match status" value="1"/>
</dbReference>
<keyword evidence="5" id="KW-1185">Reference proteome</keyword>
<accession>A7HRS0</accession>
<proteinExistence type="predicted"/>
<dbReference type="KEGG" id="pla:Plav_0980"/>
<sequence>MKGRVLCVGRNSLDLVFNVELARLRPDSKQRTSDPAVLVGGQCVNAAVTLAGLGCAVSYAGVVGGDAGAERVLAFLQERGIDCAAVETAAGMANPCAYIMVDAKTGERSIVETAPDSFPRFTGRIAEKLWAVTSSVYFDGHEEDASIAIAAEAARRGVPTLTDAETLTEGTRELLSLADTAIVPGAVAMELAGSDRPDDMLRALAALGGTAHVVTLGEEGAFGAVAGGTTHRVPAFPCNAIDTTGAGDAFHAGFLFAKMAGAAFPDAMTFAARVAAKACEVRGANLDARTLALLGADFSR</sequence>
<dbReference type="InterPro" id="IPR029056">
    <property type="entry name" value="Ribokinase-like"/>
</dbReference>
<dbReference type="STRING" id="402881.Plav_0980"/>
<keyword evidence="1" id="KW-0808">Transferase</keyword>
<organism evidence="4 5">
    <name type="scientific">Parvibaculum lavamentivorans (strain DS-1 / DSM 13023 / NCIMB 13966)</name>
    <dbReference type="NCBI Taxonomy" id="402881"/>
    <lineage>
        <taxon>Bacteria</taxon>
        <taxon>Pseudomonadati</taxon>
        <taxon>Pseudomonadota</taxon>
        <taxon>Alphaproteobacteria</taxon>
        <taxon>Hyphomicrobiales</taxon>
        <taxon>Parvibaculaceae</taxon>
        <taxon>Parvibaculum</taxon>
    </lineage>
</organism>